<evidence type="ECO:0000313" key="2">
    <source>
        <dbReference type="EMBL" id="SEM22793.1"/>
    </source>
</evidence>
<dbReference type="InterPro" id="IPR002837">
    <property type="entry name" value="DUF123"/>
</dbReference>
<gene>
    <name evidence="2" type="ORF">SAMN05192533_101509</name>
</gene>
<sequence length="144" mass="16782">MVENKDLPSLQPVIYDQGDTLYAIQTYMPKANREIAIGKLGSFSFEKGTYVYVGSAKKNIQSRIARHLRIDKKFRWHFDYLRPYLKIEKFQTYPGEEGECQLFRRLMKENNGSVPVHGFGSSDCKCASHLFYIPHIEISRNNKK</sequence>
<protein>
    <submittedName>
        <fullName evidence="2">Uri superfamily endonuclease</fullName>
    </submittedName>
</protein>
<keyword evidence="2" id="KW-0255">Endonuclease</keyword>
<name>A0A1H7WMP0_9BACI</name>
<dbReference type="STRING" id="930146.SAMN05192533_101509"/>
<dbReference type="CDD" id="cd10441">
    <property type="entry name" value="GIY-YIG_COG1833"/>
    <property type="match status" value="1"/>
</dbReference>
<reference evidence="3" key="1">
    <citation type="submission" date="2016-10" db="EMBL/GenBank/DDBJ databases">
        <authorList>
            <person name="Varghese N."/>
            <person name="Submissions S."/>
        </authorList>
    </citation>
    <scope>NUCLEOTIDE SEQUENCE [LARGE SCALE GENOMIC DNA]</scope>
    <source>
        <strain evidence="3">B48,IBRC-M 10115,DSM 25386,CECT 8001</strain>
    </source>
</reference>
<evidence type="ECO:0000313" key="3">
    <source>
        <dbReference type="Proteomes" id="UP000198553"/>
    </source>
</evidence>
<keyword evidence="2" id="KW-0378">Hydrolase</keyword>
<accession>A0A1H7WMP0</accession>
<dbReference type="SMART" id="SM00465">
    <property type="entry name" value="GIYc"/>
    <property type="match status" value="1"/>
</dbReference>
<dbReference type="InterPro" id="IPR000305">
    <property type="entry name" value="GIY-YIG_endonuc"/>
</dbReference>
<dbReference type="AlphaFoldDB" id="A0A1H7WMP0"/>
<dbReference type="Proteomes" id="UP000198553">
    <property type="component" value="Unassembled WGS sequence"/>
</dbReference>
<proteinExistence type="predicted"/>
<dbReference type="PANTHER" id="PTHR37460">
    <property type="entry name" value="ENDONUCLEASE III"/>
    <property type="match status" value="1"/>
</dbReference>
<dbReference type="RefSeq" id="WP_244532485.1">
    <property type="nucleotide sequence ID" value="NZ_FOBW01000001.1"/>
</dbReference>
<organism evidence="2 3">
    <name type="scientific">Mesobacillus persicus</name>
    <dbReference type="NCBI Taxonomy" id="930146"/>
    <lineage>
        <taxon>Bacteria</taxon>
        <taxon>Bacillati</taxon>
        <taxon>Bacillota</taxon>
        <taxon>Bacilli</taxon>
        <taxon>Bacillales</taxon>
        <taxon>Bacillaceae</taxon>
        <taxon>Mesobacillus</taxon>
    </lineage>
</organism>
<dbReference type="GO" id="GO:0004519">
    <property type="term" value="F:endonuclease activity"/>
    <property type="evidence" value="ECO:0007669"/>
    <property type="project" value="UniProtKB-KW"/>
</dbReference>
<dbReference type="Pfam" id="PF01986">
    <property type="entry name" value="DUF123"/>
    <property type="match status" value="1"/>
</dbReference>
<keyword evidence="2" id="KW-0540">Nuclease</keyword>
<dbReference type="EMBL" id="FOBW01000001">
    <property type="protein sequence ID" value="SEM22793.1"/>
    <property type="molecule type" value="Genomic_DNA"/>
</dbReference>
<keyword evidence="3" id="KW-1185">Reference proteome</keyword>
<evidence type="ECO:0000259" key="1">
    <source>
        <dbReference type="SMART" id="SM00465"/>
    </source>
</evidence>
<feature type="domain" description="GIY-YIG" evidence="1">
    <location>
        <begin position="37"/>
        <end position="134"/>
    </location>
</feature>
<dbReference type="PANTHER" id="PTHR37460:SF1">
    <property type="entry name" value="ENDONUCLEASE III"/>
    <property type="match status" value="1"/>
</dbReference>